<feature type="transmembrane region" description="Helical" evidence="7">
    <location>
        <begin position="100"/>
        <end position="126"/>
    </location>
</feature>
<keyword evidence="10" id="KW-1185">Reference proteome</keyword>
<feature type="transmembrane region" description="Helical" evidence="7">
    <location>
        <begin position="190"/>
        <end position="208"/>
    </location>
</feature>
<evidence type="ECO:0000313" key="9">
    <source>
        <dbReference type="EMBL" id="KAF2798710.1"/>
    </source>
</evidence>
<sequence>MASASGSIGNLSQHVVGDEQKRQNLMIGVSIAMTMVSLACVGLRVYTRAFVVRNMGAEDWTIVAAAAFTLVLMLEIIAGAKEFKLGFSGSSMTTLDMQHNIKLTLGIIVVYKLVMTLVKISILIIYLRFAVSKTFERLCKGTMCLLATYQFLLIIIVPTQCRPLHKLWDFTGTVQGRCINANDFYSFTSAFHIVMDLWILALPIKMFLSIKRPTREKVALCFVFSLGIFTTICSIVRYQYLRLFTVSKDPFFDTLPINTWSMVEVSVAILCASLPTLRPLFSKAQRSRTMEALQKRPPAIPHVGRVISISFSSIKSSRDSTSTISIGKEIEMGTYQMDAPPPVPPKDAKLSDTASERRNALRDLESNDPFADEYQQRMQETIYLKLGR</sequence>
<evidence type="ECO:0000256" key="4">
    <source>
        <dbReference type="ARBA" id="ARBA00023136"/>
    </source>
</evidence>
<keyword evidence="4 7" id="KW-0472">Membrane</keyword>
<feature type="transmembrane region" description="Helical" evidence="7">
    <location>
        <begin position="260"/>
        <end position="281"/>
    </location>
</feature>
<dbReference type="GO" id="GO:0016020">
    <property type="term" value="C:membrane"/>
    <property type="evidence" value="ECO:0007669"/>
    <property type="project" value="UniProtKB-SubCell"/>
</dbReference>
<name>A0A6A6XQM1_9PLEO</name>
<evidence type="ECO:0000256" key="3">
    <source>
        <dbReference type="ARBA" id="ARBA00022989"/>
    </source>
</evidence>
<feature type="transmembrane region" description="Helical" evidence="7">
    <location>
        <begin position="138"/>
        <end position="157"/>
    </location>
</feature>
<dbReference type="InterPro" id="IPR052337">
    <property type="entry name" value="SAT4-like"/>
</dbReference>
<evidence type="ECO:0000256" key="5">
    <source>
        <dbReference type="ARBA" id="ARBA00038359"/>
    </source>
</evidence>
<keyword evidence="3 7" id="KW-1133">Transmembrane helix</keyword>
<dbReference type="Proteomes" id="UP000799757">
    <property type="component" value="Unassembled WGS sequence"/>
</dbReference>
<feature type="transmembrane region" description="Helical" evidence="7">
    <location>
        <begin position="220"/>
        <end position="240"/>
    </location>
</feature>
<dbReference type="PANTHER" id="PTHR33048">
    <property type="entry name" value="PTH11-LIKE INTEGRAL MEMBRANE PROTEIN (AFU_ORTHOLOGUE AFUA_5G11245)"/>
    <property type="match status" value="1"/>
</dbReference>
<evidence type="ECO:0000256" key="7">
    <source>
        <dbReference type="SAM" id="Phobius"/>
    </source>
</evidence>
<protein>
    <recommendedName>
        <fullName evidence="8">Rhodopsin domain-containing protein</fullName>
    </recommendedName>
</protein>
<comment type="subcellular location">
    <subcellularLocation>
        <location evidence="1">Membrane</location>
        <topology evidence="1">Multi-pass membrane protein</topology>
    </subcellularLocation>
</comment>
<feature type="region of interest" description="Disordered" evidence="6">
    <location>
        <begin position="334"/>
        <end position="372"/>
    </location>
</feature>
<comment type="similarity">
    <text evidence="5">Belongs to the SAT4 family.</text>
</comment>
<evidence type="ECO:0000256" key="2">
    <source>
        <dbReference type="ARBA" id="ARBA00022692"/>
    </source>
</evidence>
<feature type="transmembrane region" description="Helical" evidence="7">
    <location>
        <begin position="25"/>
        <end position="47"/>
    </location>
</feature>
<evidence type="ECO:0000256" key="1">
    <source>
        <dbReference type="ARBA" id="ARBA00004141"/>
    </source>
</evidence>
<feature type="transmembrane region" description="Helical" evidence="7">
    <location>
        <begin position="59"/>
        <end position="80"/>
    </location>
</feature>
<accession>A0A6A6XQM1</accession>
<dbReference type="AlphaFoldDB" id="A0A6A6XQM1"/>
<dbReference type="Pfam" id="PF20684">
    <property type="entry name" value="Fung_rhodopsin"/>
    <property type="match status" value="1"/>
</dbReference>
<organism evidence="9 10">
    <name type="scientific">Melanomma pulvis-pyrius CBS 109.77</name>
    <dbReference type="NCBI Taxonomy" id="1314802"/>
    <lineage>
        <taxon>Eukaryota</taxon>
        <taxon>Fungi</taxon>
        <taxon>Dikarya</taxon>
        <taxon>Ascomycota</taxon>
        <taxon>Pezizomycotina</taxon>
        <taxon>Dothideomycetes</taxon>
        <taxon>Pleosporomycetidae</taxon>
        <taxon>Pleosporales</taxon>
        <taxon>Melanommataceae</taxon>
        <taxon>Melanomma</taxon>
    </lineage>
</organism>
<reference evidence="9" key="1">
    <citation type="journal article" date="2020" name="Stud. Mycol.">
        <title>101 Dothideomycetes genomes: a test case for predicting lifestyles and emergence of pathogens.</title>
        <authorList>
            <person name="Haridas S."/>
            <person name="Albert R."/>
            <person name="Binder M."/>
            <person name="Bloem J."/>
            <person name="Labutti K."/>
            <person name="Salamov A."/>
            <person name="Andreopoulos B."/>
            <person name="Baker S."/>
            <person name="Barry K."/>
            <person name="Bills G."/>
            <person name="Bluhm B."/>
            <person name="Cannon C."/>
            <person name="Castanera R."/>
            <person name="Culley D."/>
            <person name="Daum C."/>
            <person name="Ezra D."/>
            <person name="Gonzalez J."/>
            <person name="Henrissat B."/>
            <person name="Kuo A."/>
            <person name="Liang C."/>
            <person name="Lipzen A."/>
            <person name="Lutzoni F."/>
            <person name="Magnuson J."/>
            <person name="Mondo S."/>
            <person name="Nolan M."/>
            <person name="Ohm R."/>
            <person name="Pangilinan J."/>
            <person name="Park H.-J."/>
            <person name="Ramirez L."/>
            <person name="Alfaro M."/>
            <person name="Sun H."/>
            <person name="Tritt A."/>
            <person name="Yoshinaga Y."/>
            <person name="Zwiers L.-H."/>
            <person name="Turgeon B."/>
            <person name="Goodwin S."/>
            <person name="Spatafora J."/>
            <person name="Crous P."/>
            <person name="Grigoriev I."/>
        </authorList>
    </citation>
    <scope>NUCLEOTIDE SEQUENCE</scope>
    <source>
        <strain evidence="9">CBS 109.77</strain>
    </source>
</reference>
<dbReference type="OrthoDB" id="5329176at2759"/>
<keyword evidence="2 7" id="KW-0812">Transmembrane</keyword>
<gene>
    <name evidence="9" type="ORF">K505DRAFT_371522</name>
</gene>
<dbReference type="PANTHER" id="PTHR33048:SF123">
    <property type="entry name" value="INTEGRAL MEMBRANE PROTEIN"/>
    <property type="match status" value="1"/>
</dbReference>
<dbReference type="InterPro" id="IPR049326">
    <property type="entry name" value="Rhodopsin_dom_fungi"/>
</dbReference>
<evidence type="ECO:0000313" key="10">
    <source>
        <dbReference type="Proteomes" id="UP000799757"/>
    </source>
</evidence>
<proteinExistence type="inferred from homology"/>
<evidence type="ECO:0000259" key="8">
    <source>
        <dbReference type="Pfam" id="PF20684"/>
    </source>
</evidence>
<evidence type="ECO:0000256" key="6">
    <source>
        <dbReference type="SAM" id="MobiDB-lite"/>
    </source>
</evidence>
<feature type="compositionally biased region" description="Basic and acidic residues" evidence="6">
    <location>
        <begin position="346"/>
        <end position="365"/>
    </location>
</feature>
<dbReference type="EMBL" id="MU001778">
    <property type="protein sequence ID" value="KAF2798710.1"/>
    <property type="molecule type" value="Genomic_DNA"/>
</dbReference>
<feature type="domain" description="Rhodopsin" evidence="8">
    <location>
        <begin position="43"/>
        <end position="283"/>
    </location>
</feature>